<evidence type="ECO:0000313" key="2">
    <source>
        <dbReference type="EMBL" id="SJZ66913.1"/>
    </source>
</evidence>
<gene>
    <name evidence="2" type="ORF">SAMN02745116_01112</name>
</gene>
<keyword evidence="1" id="KW-0732">Signal</keyword>
<dbReference type="OrthoDB" id="2344684at2"/>
<dbReference type="EMBL" id="FUXI01000010">
    <property type="protein sequence ID" value="SJZ66913.1"/>
    <property type="molecule type" value="Genomic_DNA"/>
</dbReference>
<keyword evidence="3" id="KW-1185">Reference proteome</keyword>
<feature type="chain" id="PRO_5012007025" description="Bacteriocin (Lactococcin_972)" evidence="1">
    <location>
        <begin position="31"/>
        <end position="114"/>
    </location>
</feature>
<organism evidence="2 3">
    <name type="scientific">Pilibacter termitis</name>
    <dbReference type="NCBI Taxonomy" id="263852"/>
    <lineage>
        <taxon>Bacteria</taxon>
        <taxon>Bacillati</taxon>
        <taxon>Bacillota</taxon>
        <taxon>Bacilli</taxon>
        <taxon>Lactobacillales</taxon>
        <taxon>Enterococcaceae</taxon>
        <taxon>Pilibacter</taxon>
    </lineage>
</organism>
<proteinExistence type="predicted"/>
<evidence type="ECO:0008006" key="4">
    <source>
        <dbReference type="Google" id="ProtNLM"/>
    </source>
</evidence>
<reference evidence="2 3" key="1">
    <citation type="submission" date="2017-02" db="EMBL/GenBank/DDBJ databases">
        <authorList>
            <person name="Peterson S.W."/>
        </authorList>
    </citation>
    <scope>NUCLEOTIDE SEQUENCE [LARGE SCALE GENOMIC DNA]</scope>
    <source>
        <strain evidence="2 3">ATCC BAA-1030</strain>
    </source>
</reference>
<name>A0A1T4MJ12_9ENTE</name>
<dbReference type="Proteomes" id="UP000190328">
    <property type="component" value="Unassembled WGS sequence"/>
</dbReference>
<accession>A0A1T4MJ12</accession>
<feature type="signal peptide" evidence="1">
    <location>
        <begin position="1"/>
        <end position="30"/>
    </location>
</feature>
<evidence type="ECO:0000313" key="3">
    <source>
        <dbReference type="Proteomes" id="UP000190328"/>
    </source>
</evidence>
<evidence type="ECO:0000256" key="1">
    <source>
        <dbReference type="SAM" id="SignalP"/>
    </source>
</evidence>
<dbReference type="RefSeq" id="WP_078807036.1">
    <property type="nucleotide sequence ID" value="NZ_FUXI01000010.1"/>
</dbReference>
<protein>
    <recommendedName>
        <fullName evidence="4">Bacteriocin (Lactococcin_972)</fullName>
    </recommendedName>
</protein>
<sequence>MNVQKLTKKSILTTVAVATFGVALSQTASATISNPHPWLIDEWDHSSTSGSTNAYSNYYVKDSRRYGSIAYCINGLGVTRKYEKKDYGKAYTSHKKDGWDMASKIYPGWNVYGF</sequence>
<dbReference type="AlphaFoldDB" id="A0A1T4MJ12"/>